<evidence type="ECO:0000313" key="6">
    <source>
        <dbReference type="Proteomes" id="UP000292858"/>
    </source>
</evidence>
<dbReference type="Pfam" id="PF00392">
    <property type="entry name" value="GntR"/>
    <property type="match status" value="1"/>
</dbReference>
<sequence>MRRRVNVLTSVGGAVDRSLLADQAYEAIRKEILNGSYPPGAWLRIEPLAQKLGVSIVPVREALTRLVGDGLLEKFPHVGFRVKVFTKEEIVEVYELRCALEKYAAGLAARRILPEEIRALEELHKAMVSLAQSRNGLVKFHEYNQEFHSRLIRAAKNKYLEKMALEIALKVEFLVGRAAHIPGRIQQALGEHQAILEAVKEGNVDQSQVLMEEHLIRALEDLLSWWEEQRGDSGGE</sequence>
<comment type="caution">
    <text evidence="5">The sequence shown here is derived from an EMBL/GenBank/DDBJ whole genome shotgun (WGS) entry which is preliminary data.</text>
</comment>
<dbReference type="GO" id="GO:0003700">
    <property type="term" value="F:DNA-binding transcription factor activity"/>
    <property type="evidence" value="ECO:0007669"/>
    <property type="project" value="InterPro"/>
</dbReference>
<dbReference type="InterPro" id="IPR008920">
    <property type="entry name" value="TF_FadR/GntR_C"/>
</dbReference>
<keyword evidence="1" id="KW-0805">Transcription regulation</keyword>
<dbReference type="CDD" id="cd07377">
    <property type="entry name" value="WHTH_GntR"/>
    <property type="match status" value="1"/>
</dbReference>
<dbReference type="InterPro" id="IPR000524">
    <property type="entry name" value="Tscrpt_reg_HTH_GntR"/>
</dbReference>
<keyword evidence="3" id="KW-0804">Transcription</keyword>
<dbReference type="Gene3D" id="1.20.120.530">
    <property type="entry name" value="GntR ligand-binding domain-like"/>
    <property type="match status" value="1"/>
</dbReference>
<dbReference type="Pfam" id="PF07729">
    <property type="entry name" value="FCD"/>
    <property type="match status" value="1"/>
</dbReference>
<dbReference type="RefSeq" id="WP_130842005.1">
    <property type="nucleotide sequence ID" value="NZ_SIJL01000008.1"/>
</dbReference>
<dbReference type="AlphaFoldDB" id="A0A4Q9B3D9"/>
<reference evidence="5 6" key="1">
    <citation type="submission" date="2019-02" db="EMBL/GenBank/DDBJ databases">
        <title>Thermus sp. a novel from hot spring.</title>
        <authorList>
            <person name="Zhao Z."/>
        </authorList>
    </citation>
    <scope>NUCLEOTIDE SEQUENCE [LARGE SCALE GENOMIC DNA]</scope>
    <source>
        <strain evidence="5 6">CFH 72773T</strain>
    </source>
</reference>
<keyword evidence="2" id="KW-0238">DNA-binding</keyword>
<name>A0A4Q9B3D9_9DEIN</name>
<evidence type="ECO:0000259" key="4">
    <source>
        <dbReference type="PROSITE" id="PS50949"/>
    </source>
</evidence>
<evidence type="ECO:0000313" key="5">
    <source>
        <dbReference type="EMBL" id="TBH20182.1"/>
    </source>
</evidence>
<dbReference type="PANTHER" id="PTHR43537:SF24">
    <property type="entry name" value="GLUCONATE OPERON TRANSCRIPTIONAL REPRESSOR"/>
    <property type="match status" value="1"/>
</dbReference>
<dbReference type="Gene3D" id="1.10.10.10">
    <property type="entry name" value="Winged helix-like DNA-binding domain superfamily/Winged helix DNA-binding domain"/>
    <property type="match status" value="1"/>
</dbReference>
<evidence type="ECO:0000256" key="1">
    <source>
        <dbReference type="ARBA" id="ARBA00023015"/>
    </source>
</evidence>
<dbReference type="PROSITE" id="PS50949">
    <property type="entry name" value="HTH_GNTR"/>
    <property type="match status" value="1"/>
</dbReference>
<dbReference type="SMART" id="SM00895">
    <property type="entry name" value="FCD"/>
    <property type="match status" value="1"/>
</dbReference>
<evidence type="ECO:0000256" key="3">
    <source>
        <dbReference type="ARBA" id="ARBA00023163"/>
    </source>
</evidence>
<organism evidence="5 6">
    <name type="scientific">Thermus thermamylovorans</name>
    <dbReference type="NCBI Taxonomy" id="2509362"/>
    <lineage>
        <taxon>Bacteria</taxon>
        <taxon>Thermotogati</taxon>
        <taxon>Deinococcota</taxon>
        <taxon>Deinococci</taxon>
        <taxon>Thermales</taxon>
        <taxon>Thermaceae</taxon>
        <taxon>Thermus</taxon>
    </lineage>
</organism>
<dbReference type="EMBL" id="SIJL01000008">
    <property type="protein sequence ID" value="TBH20182.1"/>
    <property type="molecule type" value="Genomic_DNA"/>
</dbReference>
<dbReference type="SUPFAM" id="SSF46785">
    <property type="entry name" value="Winged helix' DNA-binding domain"/>
    <property type="match status" value="1"/>
</dbReference>
<dbReference type="Proteomes" id="UP000292858">
    <property type="component" value="Unassembled WGS sequence"/>
</dbReference>
<dbReference type="PANTHER" id="PTHR43537">
    <property type="entry name" value="TRANSCRIPTIONAL REGULATOR, GNTR FAMILY"/>
    <property type="match status" value="1"/>
</dbReference>
<gene>
    <name evidence="5" type="ORF">ETP66_07425</name>
</gene>
<dbReference type="GO" id="GO:0003677">
    <property type="term" value="F:DNA binding"/>
    <property type="evidence" value="ECO:0007669"/>
    <property type="project" value="UniProtKB-KW"/>
</dbReference>
<dbReference type="OrthoDB" id="114741at2"/>
<dbReference type="SMART" id="SM00345">
    <property type="entry name" value="HTH_GNTR"/>
    <property type="match status" value="1"/>
</dbReference>
<evidence type="ECO:0000256" key="2">
    <source>
        <dbReference type="ARBA" id="ARBA00023125"/>
    </source>
</evidence>
<dbReference type="InterPro" id="IPR036390">
    <property type="entry name" value="WH_DNA-bd_sf"/>
</dbReference>
<dbReference type="SUPFAM" id="SSF48008">
    <property type="entry name" value="GntR ligand-binding domain-like"/>
    <property type="match status" value="1"/>
</dbReference>
<dbReference type="InterPro" id="IPR011711">
    <property type="entry name" value="GntR_C"/>
</dbReference>
<protein>
    <submittedName>
        <fullName evidence="5">GntR family transcriptional regulator</fullName>
    </submittedName>
</protein>
<dbReference type="InterPro" id="IPR036388">
    <property type="entry name" value="WH-like_DNA-bd_sf"/>
</dbReference>
<keyword evidence="6" id="KW-1185">Reference proteome</keyword>
<feature type="domain" description="HTH gntR-type" evidence="4">
    <location>
        <begin position="18"/>
        <end position="85"/>
    </location>
</feature>
<proteinExistence type="predicted"/>
<accession>A0A4Q9B3D9</accession>